<dbReference type="PROSITE" id="PS01358">
    <property type="entry name" value="ZF_RANBP2_1"/>
    <property type="match status" value="1"/>
</dbReference>
<dbReference type="AlphaFoldDB" id="A0AAN9BN16"/>
<feature type="compositionally biased region" description="Low complexity" evidence="6">
    <location>
        <begin position="547"/>
        <end position="559"/>
    </location>
</feature>
<keyword evidence="1" id="KW-0479">Metal-binding</keyword>
<feature type="region of interest" description="Disordered" evidence="6">
    <location>
        <begin position="397"/>
        <end position="440"/>
    </location>
</feature>
<dbReference type="Gene3D" id="4.10.1060.10">
    <property type="entry name" value="Zinc finger, RanBP2-type"/>
    <property type="match status" value="1"/>
</dbReference>
<gene>
    <name evidence="8" type="ORF">V1264_016311</name>
</gene>
<dbReference type="GO" id="GO:0008270">
    <property type="term" value="F:zinc ion binding"/>
    <property type="evidence" value="ECO:0007669"/>
    <property type="project" value="UniProtKB-KW"/>
</dbReference>
<organism evidence="8 9">
    <name type="scientific">Littorina saxatilis</name>
    <dbReference type="NCBI Taxonomy" id="31220"/>
    <lineage>
        <taxon>Eukaryota</taxon>
        <taxon>Metazoa</taxon>
        <taxon>Spiralia</taxon>
        <taxon>Lophotrochozoa</taxon>
        <taxon>Mollusca</taxon>
        <taxon>Gastropoda</taxon>
        <taxon>Caenogastropoda</taxon>
        <taxon>Littorinimorpha</taxon>
        <taxon>Littorinoidea</taxon>
        <taxon>Littorinidae</taxon>
        <taxon>Littorina</taxon>
    </lineage>
</organism>
<evidence type="ECO:0000256" key="6">
    <source>
        <dbReference type="SAM" id="MobiDB-lite"/>
    </source>
</evidence>
<dbReference type="EMBL" id="JBAMIC010000004">
    <property type="protein sequence ID" value="KAK7108607.1"/>
    <property type="molecule type" value="Genomic_DNA"/>
</dbReference>
<dbReference type="InterPro" id="IPR036443">
    <property type="entry name" value="Znf_RanBP2_sf"/>
</dbReference>
<keyword evidence="2 4" id="KW-0863">Zinc-finger</keyword>
<feature type="compositionally biased region" description="Pro residues" evidence="6">
    <location>
        <begin position="744"/>
        <end position="763"/>
    </location>
</feature>
<keyword evidence="5" id="KW-0175">Coiled coil</keyword>
<evidence type="ECO:0000259" key="7">
    <source>
        <dbReference type="PROSITE" id="PS50199"/>
    </source>
</evidence>
<protein>
    <recommendedName>
        <fullName evidence="7">RanBP2-type domain-containing protein</fullName>
    </recommendedName>
</protein>
<feature type="compositionally biased region" description="Low complexity" evidence="6">
    <location>
        <begin position="397"/>
        <end position="422"/>
    </location>
</feature>
<evidence type="ECO:0000313" key="8">
    <source>
        <dbReference type="EMBL" id="KAK7108607.1"/>
    </source>
</evidence>
<evidence type="ECO:0000256" key="3">
    <source>
        <dbReference type="ARBA" id="ARBA00022833"/>
    </source>
</evidence>
<dbReference type="PANTHER" id="PTHR46253:SF1">
    <property type="entry name" value="TAB2"/>
    <property type="match status" value="1"/>
</dbReference>
<name>A0AAN9BN16_9CAEN</name>
<dbReference type="Proteomes" id="UP001374579">
    <property type="component" value="Unassembled WGS sequence"/>
</dbReference>
<sequence>MLEAKRMPELQLRQELRTRFPEINGSTVVKVMKMYNNDTEKCIQHLEQESQKFLFEAPPESNNHSQPANHNNNFNHSANHNVNRNNSHQPGAVGKISNNSPSSGVVMPRYQEVPVEHKTTHISTVQHTVGSPAIPPKPNPPPAEVSTFAHPTMPPVQPTQRQMLVIDPANQPIRAPFTAPARPNDFSPFTDLLPRKQTDIPNIPCGPTSFGGASSGSPESRRPVRVMHVHGYTSGGTVTSGQIQSPTSGYSNSRFRVILGDGGGVCLPASSAPVTSPTSNPYRFMGQAYVQPHPSWGQETQQPGTHSSSIFIDATKNPRRSSVQETGSEPMPGVHPNQYAFRHNRQFPESPGPVSVPPTRTAQPLTVSLASHATLPPARAESVVSGLTFNSATGYSSGYSNSASSQNPSSSFVLNSGSSGVGRYTQEGASPSPPRSYPVAMSQLTISPGAGAVGPPFSSSTSSSPIGVGMGVSYGAGSPVLLHKSPSLQHQRSIGSSTSRSNSQDSEHGSVHHPSDSPGDPGHLAHPLRGISSKNIVGIGVGMPVVSPASSQSSLSSESSTRDRDANSSQRQRSGSMQEEAAYSQALLHHQQLRMDKLNEDIERKRQLLNGLREEVSEAEKSKIEKKSLRTTFPTTKTPRSRDCLVVGRDLDLFAVSGITERKSAGKTGCSVLCEADDIARLCESNRSLQTDIQMYLNEIDMYKNGQAPFTVLDPMGQQNFFNNMPTGPNDLFTRPQNQHHRSPPPPPPPRPPPPRLPAPHPTHPTHIQRFNSDDLSQTVPAPGPADTRGGGSGDSEEGERWACGACTFENHPALKKCEMCEMPRMIAGPGS</sequence>
<comment type="caution">
    <text evidence="8">The sequence shown here is derived from an EMBL/GenBank/DDBJ whole genome shotgun (WGS) entry which is preliminary data.</text>
</comment>
<feature type="region of interest" description="Disordered" evidence="6">
    <location>
        <begin position="486"/>
        <end position="528"/>
    </location>
</feature>
<feature type="compositionally biased region" description="Polar residues" evidence="6">
    <location>
        <begin position="769"/>
        <end position="780"/>
    </location>
</feature>
<keyword evidence="3" id="KW-0862">Zinc</keyword>
<dbReference type="Gene3D" id="1.10.8.10">
    <property type="entry name" value="DNA helicase RuvA subunit, C-terminal domain"/>
    <property type="match status" value="1"/>
</dbReference>
<evidence type="ECO:0000256" key="2">
    <source>
        <dbReference type="ARBA" id="ARBA00022771"/>
    </source>
</evidence>
<dbReference type="PANTHER" id="PTHR46253">
    <property type="entry name" value="TGF-BETA-ACTIVATED KINASE 1 AND MAP3K7-BINDING PROTEIN TAB"/>
    <property type="match status" value="1"/>
</dbReference>
<feature type="region of interest" description="Disordered" evidence="6">
    <location>
        <begin position="719"/>
        <end position="800"/>
    </location>
</feature>
<feature type="compositionally biased region" description="Low complexity" evidence="6">
    <location>
        <begin position="493"/>
        <end position="503"/>
    </location>
</feature>
<accession>A0AAN9BN16</accession>
<dbReference type="SMART" id="SM00547">
    <property type="entry name" value="ZnF_RBZ"/>
    <property type="match status" value="1"/>
</dbReference>
<feature type="coiled-coil region" evidence="5">
    <location>
        <begin position="588"/>
        <end position="622"/>
    </location>
</feature>
<dbReference type="InterPro" id="IPR001876">
    <property type="entry name" value="Znf_RanBP2"/>
</dbReference>
<feature type="compositionally biased region" description="Low complexity" evidence="6">
    <location>
        <begin position="61"/>
        <end position="88"/>
    </location>
</feature>
<reference evidence="8 9" key="1">
    <citation type="submission" date="2024-02" db="EMBL/GenBank/DDBJ databases">
        <title>Chromosome-scale genome assembly of the rough periwinkle Littorina saxatilis.</title>
        <authorList>
            <person name="De Jode A."/>
            <person name="Faria R."/>
            <person name="Formenti G."/>
            <person name="Sims Y."/>
            <person name="Smith T.P."/>
            <person name="Tracey A."/>
            <person name="Wood J.M.D."/>
            <person name="Zagrodzka Z.B."/>
            <person name="Johannesson K."/>
            <person name="Butlin R.K."/>
            <person name="Leder E.H."/>
        </authorList>
    </citation>
    <scope>NUCLEOTIDE SEQUENCE [LARGE SCALE GENOMIC DNA]</scope>
    <source>
        <strain evidence="8">Snail1</strain>
        <tissue evidence="8">Muscle</tissue>
    </source>
</reference>
<evidence type="ECO:0000256" key="5">
    <source>
        <dbReference type="SAM" id="Coils"/>
    </source>
</evidence>
<feature type="region of interest" description="Disordered" evidence="6">
    <location>
        <begin position="543"/>
        <end position="583"/>
    </location>
</feature>
<evidence type="ECO:0000256" key="4">
    <source>
        <dbReference type="PROSITE-ProRule" id="PRU00322"/>
    </source>
</evidence>
<proteinExistence type="predicted"/>
<feature type="compositionally biased region" description="Polar residues" evidence="6">
    <location>
        <begin position="297"/>
        <end position="310"/>
    </location>
</feature>
<evidence type="ECO:0000313" key="9">
    <source>
        <dbReference type="Proteomes" id="UP001374579"/>
    </source>
</evidence>
<evidence type="ECO:0000256" key="1">
    <source>
        <dbReference type="ARBA" id="ARBA00022723"/>
    </source>
</evidence>
<feature type="compositionally biased region" description="Basic and acidic residues" evidence="6">
    <location>
        <begin position="505"/>
        <end position="515"/>
    </location>
</feature>
<dbReference type="SUPFAM" id="SSF90209">
    <property type="entry name" value="Ran binding protein zinc finger-like"/>
    <property type="match status" value="1"/>
</dbReference>
<feature type="compositionally biased region" description="Polar residues" evidence="6">
    <location>
        <begin position="567"/>
        <end position="577"/>
    </location>
</feature>
<feature type="region of interest" description="Disordered" evidence="6">
    <location>
        <begin position="295"/>
        <end position="333"/>
    </location>
</feature>
<feature type="domain" description="RanBP2-type" evidence="7">
    <location>
        <begin position="797"/>
        <end position="827"/>
    </location>
</feature>
<keyword evidence="9" id="KW-1185">Reference proteome</keyword>
<feature type="region of interest" description="Disordered" evidence="6">
    <location>
        <begin position="57"/>
        <end position="103"/>
    </location>
</feature>
<dbReference type="PROSITE" id="PS50199">
    <property type="entry name" value="ZF_RANBP2_2"/>
    <property type="match status" value="1"/>
</dbReference>